<dbReference type="GO" id="GO:0061459">
    <property type="term" value="F:L-arginine transmembrane transporter activity"/>
    <property type="evidence" value="ECO:0007669"/>
    <property type="project" value="TreeGrafter"/>
</dbReference>
<dbReference type="PANTHER" id="PTHR43243:SF19">
    <property type="entry name" value="CATIONIC AMINO ACID TRANSPORTER C-TERMINAL DOMAIN-CONTAINING PROTEIN"/>
    <property type="match status" value="1"/>
</dbReference>
<comment type="caution">
    <text evidence="12">The sequence shown here is derived from an EMBL/GenBank/DDBJ whole genome shotgun (WGS) entry which is preliminary data.</text>
</comment>
<dbReference type="Proteomes" id="UP000314294">
    <property type="component" value="Unassembled WGS sequence"/>
</dbReference>
<feature type="transmembrane region" description="Helical" evidence="10">
    <location>
        <begin position="580"/>
        <end position="601"/>
    </location>
</feature>
<evidence type="ECO:0000313" key="13">
    <source>
        <dbReference type="Proteomes" id="UP000314294"/>
    </source>
</evidence>
<sequence length="653" mass="70654">MDDGVCLHNGVNDNCVNAHKLSSRPMLEADVTTKSFSTSLGAAVSATSGPPGRPDGHGLQIVPLKLGAVERATSLWRPDRSSAPLKSDWTGGIPPEGRENVSMTSMKVCSSRRRKELQSERKESEGGRSFSQRGRSQREEGASVREEGVRGRKELQSERKESEGGRSQREEGASTWLAGTSSVAKAWTGTFDDLLDNIIARTLEEHTPMPANGLSTFPDFFAAGIIMLLAGILAFGVKESAIINTVFTGVNVLVLVFIIIAGFIKGDLGNWSISPETILNATLLKENSTHNETVDFGVGGFFPFGFDGTLEGAATCFYAFVGFDCIATTGEEVQNPQKAIPLGIVTSLLICFLAYFGVSAALTLMMPYYLLDDHSPLPVAFEHVGWEPAKYVVAVGSLCALSTSLLGVMFPMPRVLFAMARDGLLFKPLCYLSSRQSPVVATLSSGAVAAAMVLLFDLKALVDLSSIGTIFAYTLVAVCILVLRYKEDPGLIRRPEPFSVIGLLRPPSQPTHRTSKNVNVVTIIILFLVIVLSVLLSEGLLSLRRRELWSTLIVSVLLLALVLAVAVIWRQPQNTSKAAFMVPGLPFIPVLSIFMNTYLMVQLGGETWISYAVWMAVGLIIYFGYGVRNSVQKQRLQDARVQLRAAGNPDVAA</sequence>
<feature type="transmembrane region" description="Helical" evidence="10">
    <location>
        <begin position="464"/>
        <end position="485"/>
    </location>
</feature>
<dbReference type="FunFam" id="1.20.1740.10:FF:000024">
    <property type="entry name" value="High affinity cationic amino acid transporter 1"/>
    <property type="match status" value="1"/>
</dbReference>
<dbReference type="PANTHER" id="PTHR43243">
    <property type="entry name" value="INNER MEMBRANE TRANSPORTER YGJI-RELATED"/>
    <property type="match status" value="1"/>
</dbReference>
<accession>A0A4Z2FW33</accession>
<feature type="transmembrane region" description="Helical" evidence="10">
    <location>
        <begin position="344"/>
        <end position="371"/>
    </location>
</feature>
<evidence type="ECO:0000256" key="10">
    <source>
        <dbReference type="SAM" id="Phobius"/>
    </source>
</evidence>
<keyword evidence="3" id="KW-0813">Transport</keyword>
<evidence type="ECO:0000256" key="8">
    <source>
        <dbReference type="ARBA" id="ARBA00023180"/>
    </source>
</evidence>
<name>A0A4Z2FW33_9TELE</name>
<keyword evidence="4 10" id="KW-0812">Transmembrane</keyword>
<protein>
    <submittedName>
        <fullName evidence="12">Cationic amino acid transporter 2</fullName>
    </submittedName>
</protein>
<feature type="transmembrane region" description="Helical" evidence="10">
    <location>
        <begin position="607"/>
        <end position="625"/>
    </location>
</feature>
<feature type="transmembrane region" description="Helical" evidence="10">
    <location>
        <begin position="217"/>
        <end position="235"/>
    </location>
</feature>
<evidence type="ECO:0000256" key="6">
    <source>
        <dbReference type="ARBA" id="ARBA00022989"/>
    </source>
</evidence>
<evidence type="ECO:0000259" key="11">
    <source>
        <dbReference type="Pfam" id="PF13906"/>
    </source>
</evidence>
<dbReference type="GO" id="GO:0012505">
    <property type="term" value="C:endomembrane system"/>
    <property type="evidence" value="ECO:0007669"/>
    <property type="project" value="UniProtKB-SubCell"/>
</dbReference>
<organism evidence="12 13">
    <name type="scientific">Liparis tanakae</name>
    <name type="common">Tanaka's snailfish</name>
    <dbReference type="NCBI Taxonomy" id="230148"/>
    <lineage>
        <taxon>Eukaryota</taxon>
        <taxon>Metazoa</taxon>
        <taxon>Chordata</taxon>
        <taxon>Craniata</taxon>
        <taxon>Vertebrata</taxon>
        <taxon>Euteleostomi</taxon>
        <taxon>Actinopterygii</taxon>
        <taxon>Neopterygii</taxon>
        <taxon>Teleostei</taxon>
        <taxon>Neoteleostei</taxon>
        <taxon>Acanthomorphata</taxon>
        <taxon>Eupercaria</taxon>
        <taxon>Perciformes</taxon>
        <taxon>Cottioidei</taxon>
        <taxon>Cottales</taxon>
        <taxon>Liparidae</taxon>
        <taxon>Liparis</taxon>
    </lineage>
</organism>
<evidence type="ECO:0000256" key="1">
    <source>
        <dbReference type="ARBA" id="ARBA00004127"/>
    </source>
</evidence>
<evidence type="ECO:0000256" key="2">
    <source>
        <dbReference type="ARBA" id="ARBA00008572"/>
    </source>
</evidence>
<proteinExistence type="inferred from homology"/>
<dbReference type="AlphaFoldDB" id="A0A4Z2FW33"/>
<feature type="transmembrane region" description="Helical" evidence="10">
    <location>
        <begin position="391"/>
        <end position="417"/>
    </location>
</feature>
<feature type="transmembrane region" description="Helical" evidence="10">
    <location>
        <begin position="438"/>
        <end position="458"/>
    </location>
</feature>
<dbReference type="InterPro" id="IPR002293">
    <property type="entry name" value="AA/rel_permease1"/>
</dbReference>
<evidence type="ECO:0000256" key="3">
    <source>
        <dbReference type="ARBA" id="ARBA00022448"/>
    </source>
</evidence>
<feature type="compositionally biased region" description="Basic and acidic residues" evidence="9">
    <location>
        <begin position="136"/>
        <end position="172"/>
    </location>
</feature>
<evidence type="ECO:0000256" key="9">
    <source>
        <dbReference type="SAM" id="MobiDB-lite"/>
    </source>
</evidence>
<comment type="similarity">
    <text evidence="2">Belongs to the amino acid-polyamine-organocation (APC) superfamily. Cationic amino acid transporter (CAT) (TC 2.A.3.3) family.</text>
</comment>
<keyword evidence="7 10" id="KW-0472">Membrane</keyword>
<dbReference type="GO" id="GO:0097638">
    <property type="term" value="P:L-arginine import across plasma membrane"/>
    <property type="evidence" value="ECO:0007669"/>
    <property type="project" value="TreeGrafter"/>
</dbReference>
<dbReference type="GO" id="GO:0015189">
    <property type="term" value="F:L-lysine transmembrane transporter activity"/>
    <property type="evidence" value="ECO:0007669"/>
    <property type="project" value="TreeGrafter"/>
</dbReference>
<dbReference type="EMBL" id="SRLO01000872">
    <property type="protein sequence ID" value="TNN45013.1"/>
    <property type="molecule type" value="Genomic_DNA"/>
</dbReference>
<comment type="subcellular location">
    <subcellularLocation>
        <location evidence="1">Endomembrane system</location>
        <topology evidence="1">Multi-pass membrane protein</topology>
    </subcellularLocation>
</comment>
<keyword evidence="13" id="KW-1185">Reference proteome</keyword>
<feature type="transmembrane region" description="Helical" evidence="10">
    <location>
        <begin position="241"/>
        <end position="264"/>
    </location>
</feature>
<keyword evidence="8" id="KW-0325">Glycoprotein</keyword>
<dbReference type="GO" id="GO:0005886">
    <property type="term" value="C:plasma membrane"/>
    <property type="evidence" value="ECO:0007669"/>
    <property type="project" value="TreeGrafter"/>
</dbReference>
<feature type="domain" description="Cationic amino acid transporter C-terminal" evidence="11">
    <location>
        <begin position="580"/>
        <end position="630"/>
    </location>
</feature>
<keyword evidence="5" id="KW-0029">Amino-acid transport</keyword>
<evidence type="ECO:0000256" key="5">
    <source>
        <dbReference type="ARBA" id="ARBA00022970"/>
    </source>
</evidence>
<dbReference type="InterPro" id="IPR029485">
    <property type="entry name" value="CAT_C"/>
</dbReference>
<feature type="transmembrane region" description="Helical" evidence="10">
    <location>
        <begin position="548"/>
        <end position="568"/>
    </location>
</feature>
<dbReference type="OrthoDB" id="3900342at2759"/>
<evidence type="ECO:0000256" key="7">
    <source>
        <dbReference type="ARBA" id="ARBA00023136"/>
    </source>
</evidence>
<keyword evidence="6 10" id="KW-1133">Transmembrane helix</keyword>
<feature type="compositionally biased region" description="Basic and acidic residues" evidence="9">
    <location>
        <begin position="116"/>
        <end position="126"/>
    </location>
</feature>
<dbReference type="Pfam" id="PF13520">
    <property type="entry name" value="AA_permease_2"/>
    <property type="match status" value="1"/>
</dbReference>
<dbReference type="Pfam" id="PF13906">
    <property type="entry name" value="AA_permease_C"/>
    <property type="match status" value="1"/>
</dbReference>
<reference evidence="12 13" key="1">
    <citation type="submission" date="2019-03" db="EMBL/GenBank/DDBJ databases">
        <title>First draft genome of Liparis tanakae, snailfish: a comprehensive survey of snailfish specific genes.</title>
        <authorList>
            <person name="Kim W."/>
            <person name="Song I."/>
            <person name="Jeong J.-H."/>
            <person name="Kim D."/>
            <person name="Kim S."/>
            <person name="Ryu S."/>
            <person name="Song J.Y."/>
            <person name="Lee S.K."/>
        </authorList>
    </citation>
    <scope>NUCLEOTIDE SEQUENCE [LARGE SCALE GENOMIC DNA]</scope>
    <source>
        <tissue evidence="12">Muscle</tissue>
    </source>
</reference>
<dbReference type="GO" id="GO:0000064">
    <property type="term" value="F:L-ornithine transmembrane transporter activity"/>
    <property type="evidence" value="ECO:0007669"/>
    <property type="project" value="TreeGrafter"/>
</dbReference>
<feature type="region of interest" description="Disordered" evidence="9">
    <location>
        <begin position="75"/>
        <end position="175"/>
    </location>
</feature>
<evidence type="ECO:0000313" key="12">
    <source>
        <dbReference type="EMBL" id="TNN45013.1"/>
    </source>
</evidence>
<gene>
    <name evidence="12" type="primary">SLC7A2_2</name>
    <name evidence="12" type="ORF">EYF80_044785</name>
</gene>
<evidence type="ECO:0000256" key="4">
    <source>
        <dbReference type="ARBA" id="ARBA00022692"/>
    </source>
</evidence>
<dbReference type="Gene3D" id="1.20.1740.10">
    <property type="entry name" value="Amino acid/polyamine transporter I"/>
    <property type="match status" value="2"/>
</dbReference>
<feature type="transmembrane region" description="Helical" evidence="10">
    <location>
        <begin position="518"/>
        <end position="536"/>
    </location>
</feature>